<feature type="binding site" evidence="10">
    <location>
        <position position="21"/>
    </location>
    <ligand>
        <name>Ca(2+)</name>
        <dbReference type="ChEBI" id="CHEBI:29108"/>
        <label>1</label>
    </ligand>
</feature>
<dbReference type="Gene3D" id="1.10.420.10">
    <property type="entry name" value="Peroxidase, domain 2"/>
    <property type="match status" value="1"/>
</dbReference>
<feature type="binding site" evidence="10">
    <location>
        <position position="35"/>
    </location>
    <ligand>
        <name>Ca(2+)</name>
        <dbReference type="ChEBI" id="CHEBI:29108"/>
        <label>1</label>
    </ligand>
</feature>
<comment type="cofactor">
    <cofactor evidence="10">
        <name>heme b</name>
        <dbReference type="ChEBI" id="CHEBI:60344"/>
    </cofactor>
    <text evidence="10">Binds 1 heme b (iron(II)-protoporphyrin IX) group per subunit.</text>
</comment>
<keyword evidence="10" id="KW-0106">Calcium</keyword>
<evidence type="ECO:0000256" key="8">
    <source>
        <dbReference type="ARBA" id="ARBA00023157"/>
    </source>
</evidence>
<dbReference type="GO" id="GO:0140825">
    <property type="term" value="F:lactoperoxidase activity"/>
    <property type="evidence" value="ECO:0007669"/>
    <property type="project" value="UniProtKB-EC"/>
</dbReference>
<dbReference type="PANTHER" id="PTHR31388">
    <property type="entry name" value="PEROXIDASE 72-RELATED"/>
    <property type="match status" value="1"/>
</dbReference>
<dbReference type="OrthoDB" id="2113341at2759"/>
<dbReference type="InterPro" id="IPR000823">
    <property type="entry name" value="Peroxidase_pln"/>
</dbReference>
<dbReference type="PROSITE" id="PS50873">
    <property type="entry name" value="PEROXIDASE_4"/>
    <property type="match status" value="1"/>
</dbReference>
<dbReference type="InterPro" id="IPR002016">
    <property type="entry name" value="Haem_peroxidase"/>
</dbReference>
<dbReference type="GO" id="GO:0042744">
    <property type="term" value="P:hydrogen peroxide catabolic process"/>
    <property type="evidence" value="ECO:0007669"/>
    <property type="project" value="InterPro"/>
</dbReference>
<evidence type="ECO:0000256" key="7">
    <source>
        <dbReference type="ARBA" id="ARBA00023004"/>
    </source>
</evidence>
<organism evidence="12 13">
    <name type="scientific">Nelumbo nucifera</name>
    <name type="common">Sacred lotus</name>
    <dbReference type="NCBI Taxonomy" id="4432"/>
    <lineage>
        <taxon>Eukaryota</taxon>
        <taxon>Viridiplantae</taxon>
        <taxon>Streptophyta</taxon>
        <taxon>Embryophyta</taxon>
        <taxon>Tracheophyta</taxon>
        <taxon>Spermatophyta</taxon>
        <taxon>Magnoliopsida</taxon>
        <taxon>Proteales</taxon>
        <taxon>Nelumbonaceae</taxon>
        <taxon>Nelumbo</taxon>
    </lineage>
</organism>
<evidence type="ECO:0000256" key="11">
    <source>
        <dbReference type="PIRSR" id="PIRSR600823-5"/>
    </source>
</evidence>
<evidence type="ECO:0000256" key="4">
    <source>
        <dbReference type="ARBA" id="ARBA00022617"/>
    </source>
</evidence>
<sequence>MAKNTSPMTFFQPKPFTQGCDASILLDDTPTFTGEKTALPNANSVRGYEVIDSIKAQLELLCPGVISCADILAVAARDAVVALGGITWTVQLGRRDSTTASLDVANTDIPSPFLNLDDLITAFANKGFTVNELVALSGSHTIGQARCLLFRDRIYKETNIDTQFAIALRSNCPTAGGDNNLANFDTTTPTVFDNAYFTNLLANKGLLHSDQQLFTGGSTDAQVRTYSINSAAFFTDFGNAMIKMGNLSPLTGSNGQIRANCRRVN</sequence>
<evidence type="ECO:0000256" key="5">
    <source>
        <dbReference type="ARBA" id="ARBA00022723"/>
    </source>
</evidence>
<feature type="binding site" evidence="10">
    <location>
        <position position="141"/>
    </location>
    <ligand>
        <name>Ca(2+)</name>
        <dbReference type="ChEBI" id="CHEBI:29108"/>
        <label>2</label>
    </ligand>
</feature>
<keyword evidence="7 10" id="KW-0408">Iron</keyword>
<feature type="disulfide bond" evidence="11">
    <location>
        <begin position="68"/>
        <end position="261"/>
    </location>
</feature>
<keyword evidence="4" id="KW-0349">Heme</keyword>
<dbReference type="AlphaFoldDB" id="A0A1U8A215"/>
<feature type="disulfide bond" evidence="11">
    <location>
        <begin position="147"/>
        <end position="172"/>
    </location>
</feature>
<dbReference type="PANTHER" id="PTHR31388:SF256">
    <property type="entry name" value="PEROXIDASE"/>
    <property type="match status" value="1"/>
</dbReference>
<evidence type="ECO:0000256" key="2">
    <source>
        <dbReference type="ARBA" id="ARBA00006873"/>
    </source>
</evidence>
<comment type="catalytic activity">
    <reaction evidence="1">
        <text>2 a phenolic donor + H2O2 = 2 a phenolic radical donor + 2 H2O</text>
        <dbReference type="Rhea" id="RHEA:56136"/>
        <dbReference type="ChEBI" id="CHEBI:15377"/>
        <dbReference type="ChEBI" id="CHEBI:16240"/>
        <dbReference type="ChEBI" id="CHEBI:139520"/>
        <dbReference type="ChEBI" id="CHEBI:139521"/>
        <dbReference type="EC" id="1.11.1.7"/>
    </reaction>
</comment>
<dbReference type="PROSITE" id="PS00435">
    <property type="entry name" value="PEROXIDASE_1"/>
    <property type="match status" value="1"/>
</dbReference>
<feature type="binding site" evidence="10">
    <location>
        <position position="19"/>
    </location>
    <ligand>
        <name>Ca(2+)</name>
        <dbReference type="ChEBI" id="CHEBI:29108"/>
        <label>1</label>
    </ligand>
</feature>
<dbReference type="GO" id="GO:0046872">
    <property type="term" value="F:metal ion binding"/>
    <property type="evidence" value="ECO:0007669"/>
    <property type="project" value="UniProtKB-KW"/>
</dbReference>
<name>A0A1U8A215_NELNU</name>
<comment type="cofactor">
    <cofactor evidence="10">
        <name>Ca(2+)</name>
        <dbReference type="ChEBI" id="CHEBI:29108"/>
    </cofactor>
    <text evidence="10">Binds 2 calcium ions per subunit.</text>
</comment>
<keyword evidence="6" id="KW-0560">Oxidoreductase</keyword>
<feature type="binding site" evidence="10">
    <location>
        <position position="185"/>
    </location>
    <ligand>
        <name>Ca(2+)</name>
        <dbReference type="ChEBI" id="CHEBI:29108"/>
        <label>2</label>
    </ligand>
</feature>
<evidence type="ECO:0000256" key="6">
    <source>
        <dbReference type="ARBA" id="ARBA00023002"/>
    </source>
</evidence>
<comment type="similarity">
    <text evidence="2">Belongs to the peroxidase family. Ascorbate peroxidase subfamily.</text>
</comment>
<feature type="binding site" evidence="10">
    <location>
        <position position="193"/>
    </location>
    <ligand>
        <name>Ca(2+)</name>
        <dbReference type="ChEBI" id="CHEBI:29108"/>
        <label>2</label>
    </ligand>
</feature>
<dbReference type="Proteomes" id="UP000189703">
    <property type="component" value="Unplaced"/>
</dbReference>
<dbReference type="InterPro" id="IPR033905">
    <property type="entry name" value="Secretory_peroxidase"/>
</dbReference>
<keyword evidence="3" id="KW-0575">Peroxidase</keyword>
<dbReference type="Gene3D" id="1.10.520.10">
    <property type="match status" value="1"/>
</dbReference>
<dbReference type="InterPro" id="IPR019793">
    <property type="entry name" value="Peroxidases_heam-ligand_BS"/>
</dbReference>
<keyword evidence="5 10" id="KW-0479">Metal-binding</keyword>
<gene>
    <name evidence="13" type="primary">LOC104599982</name>
</gene>
<keyword evidence="12" id="KW-1185">Reference proteome</keyword>
<accession>A0A1U8A215</accession>
<dbReference type="PRINTS" id="PR00458">
    <property type="entry name" value="PEROXIDASE"/>
</dbReference>
<dbReference type="PRINTS" id="PR00461">
    <property type="entry name" value="PLPEROXIDASE"/>
</dbReference>
<evidence type="ECO:0000256" key="1">
    <source>
        <dbReference type="ARBA" id="ARBA00000189"/>
    </source>
</evidence>
<proteinExistence type="inferred from homology"/>
<dbReference type="RefSeq" id="XP_010261060.1">
    <property type="nucleotide sequence ID" value="XM_010262758.2"/>
</dbReference>
<dbReference type="GeneID" id="104599982"/>
<dbReference type="GO" id="GO:0006979">
    <property type="term" value="P:response to oxidative stress"/>
    <property type="evidence" value="ECO:0007669"/>
    <property type="project" value="InterPro"/>
</dbReference>
<evidence type="ECO:0000256" key="3">
    <source>
        <dbReference type="ARBA" id="ARBA00022559"/>
    </source>
</evidence>
<feature type="binding site" evidence="10">
    <location>
        <position position="23"/>
    </location>
    <ligand>
        <name>Ca(2+)</name>
        <dbReference type="ChEBI" id="CHEBI:29108"/>
        <label>1</label>
    </ligand>
</feature>
<evidence type="ECO:0000256" key="9">
    <source>
        <dbReference type="PIRSR" id="PIRSR600823-2"/>
    </source>
</evidence>
<protein>
    <submittedName>
        <fullName evidence="13">Cationic peroxidase 1-like isoform X2</fullName>
    </submittedName>
</protein>
<reference evidence="13" key="1">
    <citation type="submission" date="2025-08" db="UniProtKB">
        <authorList>
            <consortium name="RefSeq"/>
        </authorList>
    </citation>
    <scope>IDENTIFICATION</scope>
</reference>
<dbReference type="FunFam" id="1.10.420.10:FF:000001">
    <property type="entry name" value="Peroxidase"/>
    <property type="match status" value="1"/>
</dbReference>
<evidence type="ECO:0000256" key="10">
    <source>
        <dbReference type="PIRSR" id="PIRSR600823-3"/>
    </source>
</evidence>
<evidence type="ECO:0000313" key="13">
    <source>
        <dbReference type="RefSeq" id="XP_010261060.1"/>
    </source>
</evidence>
<dbReference type="GO" id="GO:0020037">
    <property type="term" value="F:heme binding"/>
    <property type="evidence" value="ECO:0007669"/>
    <property type="project" value="InterPro"/>
</dbReference>
<feature type="binding site" evidence="9">
    <location>
        <position position="110"/>
    </location>
    <ligand>
        <name>substrate</name>
    </ligand>
</feature>
<dbReference type="CDD" id="cd00693">
    <property type="entry name" value="secretory_peroxidase"/>
    <property type="match status" value="1"/>
</dbReference>
<feature type="binding site" description="axial binding residue" evidence="10">
    <location>
        <position position="140"/>
    </location>
    <ligand>
        <name>heme b</name>
        <dbReference type="ChEBI" id="CHEBI:60344"/>
    </ligand>
    <ligandPart>
        <name>Fe</name>
        <dbReference type="ChEBI" id="CHEBI:18248"/>
    </ligandPart>
</feature>
<feature type="binding site" evidence="10">
    <location>
        <position position="188"/>
    </location>
    <ligand>
        <name>Ca(2+)</name>
        <dbReference type="ChEBI" id="CHEBI:29108"/>
        <label>2</label>
    </ligand>
</feature>
<dbReference type="Pfam" id="PF00141">
    <property type="entry name" value="peroxidase"/>
    <property type="match status" value="1"/>
</dbReference>
<dbReference type="InterPro" id="IPR010255">
    <property type="entry name" value="Haem_peroxidase_sf"/>
</dbReference>
<dbReference type="SUPFAM" id="SSF48113">
    <property type="entry name" value="Heme-dependent peroxidases"/>
    <property type="match status" value="1"/>
</dbReference>
<keyword evidence="8 11" id="KW-1015">Disulfide bond</keyword>
<evidence type="ECO:0000313" key="12">
    <source>
        <dbReference type="Proteomes" id="UP000189703"/>
    </source>
</evidence>